<keyword evidence="2" id="KW-1185">Reference proteome</keyword>
<protein>
    <submittedName>
        <fullName evidence="1">Uncharacterized protein</fullName>
    </submittedName>
</protein>
<dbReference type="AlphaFoldDB" id="H0ETC1"/>
<proteinExistence type="predicted"/>
<evidence type="ECO:0000313" key="1">
    <source>
        <dbReference type="EMBL" id="EHK98216.1"/>
    </source>
</evidence>
<sequence length="95" mass="10786">MLGIALRGLVSCNVTSSLVQDLWDGNLLHLPLIIRLLAAYNPLSHNPLLITPTIRIHPRHTRNLIAHNIMLSIPLRKFRIRDLVQFCNFLCEGAK</sequence>
<reference evidence="1 2" key="1">
    <citation type="journal article" date="2012" name="Eukaryot. Cell">
        <title>Genome sequence of the fungus Glarea lozoyensis: the first genome sequence of a species from the Helotiaceae family.</title>
        <authorList>
            <person name="Youssar L."/>
            <person name="Gruening B.A."/>
            <person name="Erxleben A."/>
            <person name="Guenther S."/>
            <person name="Huettel W."/>
        </authorList>
    </citation>
    <scope>NUCLEOTIDE SEQUENCE [LARGE SCALE GENOMIC DNA]</scope>
    <source>
        <strain evidence="2">ATCC 74030 / MF5533</strain>
    </source>
</reference>
<dbReference type="EMBL" id="AGUE01000161">
    <property type="protein sequence ID" value="EHK98216.1"/>
    <property type="molecule type" value="Genomic_DNA"/>
</dbReference>
<dbReference type="HOGENOM" id="CLU_2372981_0_0_1"/>
<dbReference type="InParanoid" id="H0ETC1"/>
<gene>
    <name evidence="1" type="ORF">M7I_5983</name>
</gene>
<dbReference type="Proteomes" id="UP000005446">
    <property type="component" value="Unassembled WGS sequence"/>
</dbReference>
<comment type="caution">
    <text evidence="1">The sequence shown here is derived from an EMBL/GenBank/DDBJ whole genome shotgun (WGS) entry which is preliminary data.</text>
</comment>
<evidence type="ECO:0000313" key="2">
    <source>
        <dbReference type="Proteomes" id="UP000005446"/>
    </source>
</evidence>
<organism evidence="1 2">
    <name type="scientific">Glarea lozoyensis (strain ATCC 74030 / MF5533)</name>
    <dbReference type="NCBI Taxonomy" id="1104152"/>
    <lineage>
        <taxon>Eukaryota</taxon>
        <taxon>Fungi</taxon>
        <taxon>Dikarya</taxon>
        <taxon>Ascomycota</taxon>
        <taxon>Pezizomycotina</taxon>
        <taxon>Leotiomycetes</taxon>
        <taxon>Helotiales</taxon>
        <taxon>Helotiaceae</taxon>
        <taxon>Glarea</taxon>
    </lineage>
</organism>
<accession>H0ETC1</accession>
<name>H0ETC1_GLAL7</name>